<feature type="transmembrane region" description="Helical" evidence="8">
    <location>
        <begin position="94"/>
        <end position="115"/>
    </location>
</feature>
<dbReference type="PRINTS" id="PR00371">
    <property type="entry name" value="FPNCR"/>
</dbReference>
<accession>A0A8C2RPS0</accession>
<dbReference type="Gene3D" id="2.40.30.10">
    <property type="entry name" value="Translation factors"/>
    <property type="match status" value="1"/>
</dbReference>
<dbReference type="AlphaFoldDB" id="A0A8C2RPS0"/>
<feature type="compositionally biased region" description="Gly residues" evidence="7">
    <location>
        <begin position="23"/>
        <end position="47"/>
    </location>
</feature>
<feature type="binding site" evidence="6">
    <location>
        <position position="216"/>
    </location>
    <ligand>
        <name>FAD</name>
        <dbReference type="ChEBI" id="CHEBI:57692"/>
    </ligand>
</feature>
<reference evidence="10" key="2">
    <citation type="submission" date="2025-08" db="UniProtKB">
        <authorList>
            <consortium name="Ensembl"/>
        </authorList>
    </citation>
    <scope>IDENTIFICATION</scope>
</reference>
<keyword evidence="3 6" id="KW-0274">FAD</keyword>
<dbReference type="InterPro" id="IPR017927">
    <property type="entry name" value="FAD-bd_FR_type"/>
</dbReference>
<dbReference type="SUPFAM" id="SSF63380">
    <property type="entry name" value="Riboflavin synthase domain-like"/>
    <property type="match status" value="1"/>
</dbReference>
<dbReference type="Pfam" id="PF00175">
    <property type="entry name" value="NAD_binding_1"/>
    <property type="match status" value="1"/>
</dbReference>
<feature type="binding site" evidence="6">
    <location>
        <position position="274"/>
    </location>
    <ligand>
        <name>FAD</name>
        <dbReference type="ChEBI" id="CHEBI:57692"/>
    </ligand>
</feature>
<evidence type="ECO:0000256" key="1">
    <source>
        <dbReference type="ARBA" id="ARBA00001974"/>
    </source>
</evidence>
<feature type="binding site" evidence="6">
    <location>
        <position position="198"/>
    </location>
    <ligand>
        <name>FAD</name>
        <dbReference type="ChEBI" id="CHEBI:57692"/>
    </ligand>
</feature>
<dbReference type="CDD" id="cd06183">
    <property type="entry name" value="cyt_b5_reduct_like"/>
    <property type="match status" value="1"/>
</dbReference>
<feature type="binding site" evidence="6">
    <location>
        <position position="182"/>
    </location>
    <ligand>
        <name>FAD</name>
        <dbReference type="ChEBI" id="CHEBI:57692"/>
    </ligand>
</feature>
<feature type="binding site" evidence="6">
    <location>
        <position position="183"/>
    </location>
    <ligand>
        <name>FAD</name>
        <dbReference type="ChEBI" id="CHEBI:57692"/>
    </ligand>
</feature>
<proteinExistence type="predicted"/>
<dbReference type="InterPro" id="IPR001709">
    <property type="entry name" value="Flavoprot_Pyr_Nucl_cyt_Rdtase"/>
</dbReference>
<feature type="domain" description="FAD-binding FR-type" evidence="9">
    <location>
        <begin position="129"/>
        <end position="241"/>
    </location>
</feature>
<dbReference type="FunFam" id="2.40.30.10:FF:000021">
    <property type="entry name" value="NADH-cytochrome b5 reductase"/>
    <property type="match status" value="1"/>
</dbReference>
<dbReference type="GO" id="GO:0004128">
    <property type="term" value="F:cytochrome-b5 reductase activity, acting on NAD(P)H"/>
    <property type="evidence" value="ECO:0007669"/>
    <property type="project" value="UniProtKB-ARBA"/>
</dbReference>
<comment type="cofactor">
    <cofactor evidence="1 6">
        <name>FAD</name>
        <dbReference type="ChEBI" id="CHEBI:57692"/>
    </cofactor>
</comment>
<dbReference type="GO" id="GO:0005739">
    <property type="term" value="C:mitochondrion"/>
    <property type="evidence" value="ECO:0007669"/>
    <property type="project" value="TreeGrafter"/>
</dbReference>
<dbReference type="InterPro" id="IPR001433">
    <property type="entry name" value="OxRdtase_FAD/NAD-bd"/>
</dbReference>
<feature type="binding site" evidence="6">
    <location>
        <position position="215"/>
    </location>
    <ligand>
        <name>FAD</name>
        <dbReference type="ChEBI" id="CHEBI:57692"/>
    </ligand>
</feature>
<dbReference type="InterPro" id="IPR017938">
    <property type="entry name" value="Riboflavin_synthase-like_b-brl"/>
</dbReference>
<evidence type="ECO:0000256" key="4">
    <source>
        <dbReference type="ARBA" id="ARBA00023002"/>
    </source>
</evidence>
<feature type="region of interest" description="Disordered" evidence="7">
    <location>
        <begin position="14"/>
        <end position="63"/>
    </location>
</feature>
<dbReference type="InterPro" id="IPR008333">
    <property type="entry name" value="Cbr1-like_FAD-bd_dom"/>
</dbReference>
<keyword evidence="8" id="KW-1133">Transmembrane helix</keyword>
<feature type="binding site" evidence="6">
    <location>
        <position position="217"/>
    </location>
    <ligand>
        <name>FAD</name>
        <dbReference type="ChEBI" id="CHEBI:57692"/>
    </ligand>
</feature>
<evidence type="ECO:0000259" key="9">
    <source>
        <dbReference type="PROSITE" id="PS51384"/>
    </source>
</evidence>
<protein>
    <recommendedName>
        <fullName evidence="9">FAD-binding FR-type domain-containing protein</fullName>
    </recommendedName>
</protein>
<evidence type="ECO:0000256" key="3">
    <source>
        <dbReference type="ARBA" id="ARBA00022827"/>
    </source>
</evidence>
<evidence type="ECO:0000256" key="7">
    <source>
        <dbReference type="SAM" id="MobiDB-lite"/>
    </source>
</evidence>
<sequence>MCLRLTELCLLEPKRSKRPPTEGWGGGAGGAAPPGRAPGSGGKGWSAGGPARLPAHLPRPHRPLPPRGALWDPAAGCAASSAVLVMGLQPSPVLLASLGVGLLTLAGVALGAYLVRRSRRPPVTLLDPNEKYRLRLLDKTTVNHNTKRFRFALPTAHHVLGLPVGKHVYLSARIDGNLVIRPYTPVTSDEDQGYVDLVIKVYLKGVHPKFPEGGKMSQYLDSLKIGDMVEFRGPSGLLTYAGKGKFNIQPNKKAPPEACVARNLGMIAGGTGITPMLQLIRAILKDPEDPTQCSLLFANQTEKDIILREDLEELQARHPNRFKLWFTLDHPPEGAVPIAGRRRSGLPLPWVLVSVKPADAASLRVHGLSAPLDPSLRFLLTGGGRAGCPTDHWCCCTCRPSEEPVQRVQSTHPCPHCPRGQRSSGRWHSPLPCRLGLQQGLRLCGHDPGAPARPRGGHAAAALWTTPDGAAGLPP</sequence>
<dbReference type="GO" id="GO:0071949">
    <property type="term" value="F:FAD binding"/>
    <property type="evidence" value="ECO:0007669"/>
    <property type="project" value="TreeGrafter"/>
</dbReference>
<name>A0A8C2RPS0_CAPHI</name>
<dbReference type="PANTHER" id="PTHR19370">
    <property type="entry name" value="NADH-CYTOCHROME B5 REDUCTASE"/>
    <property type="match status" value="1"/>
</dbReference>
<evidence type="ECO:0000256" key="6">
    <source>
        <dbReference type="PIRSR" id="PIRSR601834-1"/>
    </source>
</evidence>
<feature type="binding site" evidence="6">
    <location>
        <position position="200"/>
    </location>
    <ligand>
        <name>FAD</name>
        <dbReference type="ChEBI" id="CHEBI:57692"/>
    </ligand>
</feature>
<dbReference type="Pfam" id="PF00970">
    <property type="entry name" value="FAD_binding_6"/>
    <property type="match status" value="1"/>
</dbReference>
<reference evidence="10" key="1">
    <citation type="submission" date="2019-03" db="EMBL/GenBank/DDBJ databases">
        <title>Genome sequencing and reference-guided assembly of Black Bengal Goat (Capra hircus).</title>
        <authorList>
            <person name="Siddiki A.Z."/>
            <person name="Baten A."/>
            <person name="Billah M."/>
            <person name="Alam M.A.U."/>
            <person name="Shawrob K.S.M."/>
            <person name="Saha S."/>
            <person name="Chowdhury M."/>
            <person name="Rahman A.H."/>
            <person name="Stear M."/>
            <person name="Miah G."/>
            <person name="Das G.B."/>
            <person name="Hossain M.M."/>
            <person name="Kumkum M."/>
            <person name="Islam M.S."/>
            <person name="Mollah A.M."/>
            <person name="Ahsan A."/>
            <person name="Tusar F."/>
            <person name="Khan M.K.I."/>
        </authorList>
    </citation>
    <scope>NUCLEOTIDE SEQUENCE [LARGE SCALE GENOMIC DNA]</scope>
</reference>
<keyword evidence="2 6" id="KW-0285">Flavoprotein</keyword>
<organism evidence="10">
    <name type="scientific">Capra hircus</name>
    <name type="common">Goat</name>
    <dbReference type="NCBI Taxonomy" id="9925"/>
    <lineage>
        <taxon>Eukaryota</taxon>
        <taxon>Metazoa</taxon>
        <taxon>Chordata</taxon>
        <taxon>Craniata</taxon>
        <taxon>Vertebrata</taxon>
        <taxon>Euteleostomi</taxon>
        <taxon>Mammalia</taxon>
        <taxon>Eutheria</taxon>
        <taxon>Laurasiatheria</taxon>
        <taxon>Artiodactyla</taxon>
        <taxon>Ruminantia</taxon>
        <taxon>Pecora</taxon>
        <taxon>Bovidae</taxon>
        <taxon>Caprinae</taxon>
        <taxon>Capra</taxon>
    </lineage>
</organism>
<evidence type="ECO:0000256" key="5">
    <source>
        <dbReference type="ARBA" id="ARBA00023027"/>
    </source>
</evidence>
<dbReference type="InterPro" id="IPR039261">
    <property type="entry name" value="FNR_nucleotide-bd"/>
</dbReference>
<keyword evidence="5" id="KW-0520">NAD</keyword>
<feature type="binding site" evidence="6">
    <location>
        <position position="181"/>
    </location>
    <ligand>
        <name>FAD</name>
        <dbReference type="ChEBI" id="CHEBI:57692"/>
    </ligand>
</feature>
<evidence type="ECO:0000256" key="8">
    <source>
        <dbReference type="SAM" id="Phobius"/>
    </source>
</evidence>
<evidence type="ECO:0000313" key="10">
    <source>
        <dbReference type="Ensembl" id="ENSCHIP00010031119.1"/>
    </source>
</evidence>
<dbReference type="InterPro" id="IPR001834">
    <property type="entry name" value="CBR-like"/>
</dbReference>
<dbReference type="PROSITE" id="PS51384">
    <property type="entry name" value="FAD_FR"/>
    <property type="match status" value="1"/>
</dbReference>
<dbReference type="PANTHER" id="PTHR19370:SF74">
    <property type="entry name" value="NADH-CYTOCHROME B5 REDUCTASE 1"/>
    <property type="match status" value="1"/>
</dbReference>
<dbReference type="Gene3D" id="3.40.50.80">
    <property type="entry name" value="Nucleotide-binding domain of ferredoxin-NADP reductase (FNR) module"/>
    <property type="match status" value="1"/>
</dbReference>
<keyword evidence="8" id="KW-0472">Membrane</keyword>
<keyword evidence="4" id="KW-0560">Oxidoreductase</keyword>
<dbReference type="Ensembl" id="ENSCHIT00010043820.1">
    <property type="protein sequence ID" value="ENSCHIP00010031119.1"/>
    <property type="gene ID" value="ENSCHIG00010023117.1"/>
</dbReference>
<dbReference type="SUPFAM" id="SSF52343">
    <property type="entry name" value="Ferredoxin reductase-like, C-terminal NADP-linked domain"/>
    <property type="match status" value="1"/>
</dbReference>
<keyword evidence="8" id="KW-0812">Transmembrane</keyword>
<evidence type="ECO:0000256" key="2">
    <source>
        <dbReference type="ARBA" id="ARBA00022630"/>
    </source>
</evidence>
<dbReference type="PRINTS" id="PR00406">
    <property type="entry name" value="CYTB5RDTASE"/>
</dbReference>